<dbReference type="EnsemblProtists" id="PYU1_T013075">
    <property type="protein sequence ID" value="PYU1_T013075"/>
    <property type="gene ID" value="PYU1_G013048"/>
</dbReference>
<dbReference type="PANTHER" id="PTHR46586:SF3">
    <property type="entry name" value="ANKYRIN REPEAT-CONTAINING PROTEIN"/>
    <property type="match status" value="1"/>
</dbReference>
<reference evidence="1" key="3">
    <citation type="submission" date="2015-02" db="UniProtKB">
        <authorList>
            <consortium name="EnsemblProtists"/>
        </authorList>
    </citation>
    <scope>IDENTIFICATION</scope>
    <source>
        <strain evidence="1">DAOM BR144</strain>
    </source>
</reference>
<accession>K3X776</accession>
<reference evidence="2" key="1">
    <citation type="journal article" date="2010" name="Genome Biol.">
        <title>Genome sequence of the necrotrophic plant pathogen Pythium ultimum reveals original pathogenicity mechanisms and effector repertoire.</title>
        <authorList>
            <person name="Levesque C.A."/>
            <person name="Brouwer H."/>
            <person name="Cano L."/>
            <person name="Hamilton J.P."/>
            <person name="Holt C."/>
            <person name="Huitema E."/>
            <person name="Raffaele S."/>
            <person name="Robideau G.P."/>
            <person name="Thines M."/>
            <person name="Win J."/>
            <person name="Zerillo M.M."/>
            <person name="Beakes G.W."/>
            <person name="Boore J.L."/>
            <person name="Busam D."/>
            <person name="Dumas B."/>
            <person name="Ferriera S."/>
            <person name="Fuerstenberg S.I."/>
            <person name="Gachon C.M."/>
            <person name="Gaulin E."/>
            <person name="Govers F."/>
            <person name="Grenville-Briggs L."/>
            <person name="Horner N."/>
            <person name="Hostetler J."/>
            <person name="Jiang R.H."/>
            <person name="Johnson J."/>
            <person name="Krajaejun T."/>
            <person name="Lin H."/>
            <person name="Meijer H.J."/>
            <person name="Moore B."/>
            <person name="Morris P."/>
            <person name="Phuntmart V."/>
            <person name="Puiu D."/>
            <person name="Shetty J."/>
            <person name="Stajich J.E."/>
            <person name="Tripathy S."/>
            <person name="Wawra S."/>
            <person name="van West P."/>
            <person name="Whitty B.R."/>
            <person name="Coutinho P.M."/>
            <person name="Henrissat B."/>
            <person name="Martin F."/>
            <person name="Thomas P.D."/>
            <person name="Tyler B.M."/>
            <person name="De Vries R.P."/>
            <person name="Kamoun S."/>
            <person name="Yandell M."/>
            <person name="Tisserat N."/>
            <person name="Buell C.R."/>
        </authorList>
    </citation>
    <scope>NUCLEOTIDE SEQUENCE</scope>
    <source>
        <strain evidence="2">DAOM:BR144</strain>
    </source>
</reference>
<keyword evidence="2" id="KW-1185">Reference proteome</keyword>
<dbReference type="EMBL" id="GL376570">
    <property type="status" value="NOT_ANNOTATED_CDS"/>
    <property type="molecule type" value="Genomic_DNA"/>
</dbReference>
<evidence type="ECO:0000313" key="2">
    <source>
        <dbReference type="Proteomes" id="UP000019132"/>
    </source>
</evidence>
<dbReference type="InterPro" id="IPR052050">
    <property type="entry name" value="SecEffector_AnkRepeat"/>
</dbReference>
<name>K3X776_GLOUD</name>
<proteinExistence type="predicted"/>
<dbReference type="Proteomes" id="UP000019132">
    <property type="component" value="Unassembled WGS sequence"/>
</dbReference>
<dbReference type="AlphaFoldDB" id="K3X776"/>
<dbReference type="VEuPathDB" id="FungiDB:PYU1_G013048"/>
<organism evidence="1 2">
    <name type="scientific">Globisporangium ultimum (strain ATCC 200006 / CBS 805.95 / DAOM BR144)</name>
    <name type="common">Pythium ultimum</name>
    <dbReference type="NCBI Taxonomy" id="431595"/>
    <lineage>
        <taxon>Eukaryota</taxon>
        <taxon>Sar</taxon>
        <taxon>Stramenopiles</taxon>
        <taxon>Oomycota</taxon>
        <taxon>Peronosporomycetes</taxon>
        <taxon>Pythiales</taxon>
        <taxon>Pythiaceae</taxon>
        <taxon>Globisporangium</taxon>
    </lineage>
</organism>
<dbReference type="PANTHER" id="PTHR46586">
    <property type="entry name" value="ANKYRIN REPEAT-CONTAINING PROTEIN"/>
    <property type="match status" value="1"/>
</dbReference>
<reference evidence="2" key="2">
    <citation type="submission" date="2010-04" db="EMBL/GenBank/DDBJ databases">
        <authorList>
            <person name="Buell R."/>
            <person name="Hamilton J."/>
            <person name="Hostetler J."/>
        </authorList>
    </citation>
    <scope>NUCLEOTIDE SEQUENCE [LARGE SCALE GENOMIC DNA]</scope>
    <source>
        <strain evidence="2">DAOM:BR144</strain>
    </source>
</reference>
<sequence length="78" mass="8720">MAPTVSRTLRPQEVDLFVSRTTTRVPIAAWLHDDGYEFTSRAMDEAAKNGNLDVLWLHDSHRSEGCTTQAMDDAARGE</sequence>
<dbReference type="InParanoid" id="K3X776"/>
<evidence type="ECO:0000313" key="1">
    <source>
        <dbReference type="EnsemblProtists" id="PYU1_T013075"/>
    </source>
</evidence>
<protein>
    <submittedName>
        <fullName evidence="1">Uncharacterized protein</fullName>
    </submittedName>
</protein>
<dbReference type="HOGENOM" id="CLU_2627373_0_0_1"/>